<organism evidence="3 4">
    <name type="scientific">Pseudovibrio ascidiaceicola</name>
    <dbReference type="NCBI Taxonomy" id="285279"/>
    <lineage>
        <taxon>Bacteria</taxon>
        <taxon>Pseudomonadati</taxon>
        <taxon>Pseudomonadota</taxon>
        <taxon>Alphaproteobacteria</taxon>
        <taxon>Hyphomicrobiales</taxon>
        <taxon>Stappiaceae</taxon>
        <taxon>Pseudovibrio</taxon>
    </lineage>
</organism>
<evidence type="ECO:0000313" key="3">
    <source>
        <dbReference type="EMBL" id="SFK09454.1"/>
    </source>
</evidence>
<dbReference type="InterPro" id="IPR045594">
    <property type="entry name" value="DUF6460"/>
</dbReference>
<comment type="caution">
    <text evidence="3">The sequence shown here is derived from an EMBL/GenBank/DDBJ whole genome shotgun (WGS) entry which is preliminary data.</text>
</comment>
<dbReference type="RefSeq" id="WP_063295637.1">
    <property type="nucleotide sequence ID" value="NZ_FOSK01000002.1"/>
</dbReference>
<protein>
    <recommendedName>
        <fullName evidence="2">DUF6460 domain-containing protein</fullName>
    </recommendedName>
</protein>
<feature type="transmembrane region" description="Helical" evidence="1">
    <location>
        <begin position="21"/>
        <end position="44"/>
    </location>
</feature>
<reference evidence="3 4" key="1">
    <citation type="submission" date="2016-10" db="EMBL/GenBank/DDBJ databases">
        <authorList>
            <person name="Varghese N."/>
            <person name="Submissions S."/>
        </authorList>
    </citation>
    <scope>NUCLEOTIDE SEQUENCE [LARGE SCALE GENOMIC DNA]</scope>
    <source>
        <strain evidence="3 4">DSM 16392</strain>
    </source>
</reference>
<sequence length="90" mass="10409">MSNDKFNRFLGDSPGRVLIRLIFLSLIVGIVLAALDFSPLSLIYSVQDFFVRIWNMGFSAIERFGSYFFLGAIVVVPLWFITRLMNWRGR</sequence>
<evidence type="ECO:0000313" key="4">
    <source>
        <dbReference type="Proteomes" id="UP000199598"/>
    </source>
</evidence>
<feature type="transmembrane region" description="Helical" evidence="1">
    <location>
        <begin position="64"/>
        <end position="82"/>
    </location>
</feature>
<evidence type="ECO:0000259" key="2">
    <source>
        <dbReference type="Pfam" id="PF20061"/>
    </source>
</evidence>
<keyword evidence="1" id="KW-1133">Transmembrane helix</keyword>
<gene>
    <name evidence="3" type="ORF">SAMN04488518_102107</name>
</gene>
<keyword evidence="1" id="KW-0812">Transmembrane</keyword>
<dbReference type="Pfam" id="PF20061">
    <property type="entry name" value="DUF6460"/>
    <property type="match status" value="1"/>
</dbReference>
<feature type="domain" description="DUF6460" evidence="2">
    <location>
        <begin position="53"/>
        <end position="88"/>
    </location>
</feature>
<dbReference type="EMBL" id="FOSK01000002">
    <property type="protein sequence ID" value="SFK09454.1"/>
    <property type="molecule type" value="Genomic_DNA"/>
</dbReference>
<name>A0A1I3WP48_9HYPH</name>
<keyword evidence="1" id="KW-0472">Membrane</keyword>
<evidence type="ECO:0000256" key="1">
    <source>
        <dbReference type="SAM" id="Phobius"/>
    </source>
</evidence>
<proteinExistence type="predicted"/>
<dbReference type="Proteomes" id="UP000199598">
    <property type="component" value="Unassembled WGS sequence"/>
</dbReference>
<keyword evidence="4" id="KW-1185">Reference proteome</keyword>
<accession>A0A1I3WP48</accession>